<sequence>MYIVGVDGGGTKTSVIVFRATGECCGMRTNPFSSSIDSAPIEIVHRQIEQAIIDLIPQTQEKIYLAAIFLGMGGIVSPTDAELVRSLVQSWSICTPSTIIQVKNDIYNAHAAALLGKPGICFIIGTGSVGFGINENGNEHRVGGYSFKEGDPGSAYHLGRLGLKNLAKALDKRIPFTPVLKAIQDHFNILGYIGYVNIINSISREKTAQVAKIITKYAEVGDELAIQLVDLAADEIVLMFRAIIATLNIQNQEIAIVGSLGTRNSEFKTKIFEKLAKAAPLYKIFSSKWEPVVGSAILAFRSINNENYQDYLISNSKLIQDRRK</sequence>
<protein>
    <recommendedName>
        <fullName evidence="1">ATPase BadF/BadG/BcrA/BcrD type domain-containing protein</fullName>
    </recommendedName>
</protein>
<dbReference type="CDD" id="cd24007">
    <property type="entry name" value="ASKHA_NBD_eukNAGK-like"/>
    <property type="match status" value="1"/>
</dbReference>
<dbReference type="SUPFAM" id="SSF53067">
    <property type="entry name" value="Actin-like ATPase domain"/>
    <property type="match status" value="2"/>
</dbReference>
<dbReference type="Pfam" id="PF01869">
    <property type="entry name" value="BcrAD_BadFG"/>
    <property type="match status" value="1"/>
</dbReference>
<evidence type="ECO:0000313" key="3">
    <source>
        <dbReference type="Proteomes" id="UP001208689"/>
    </source>
</evidence>
<evidence type="ECO:0000259" key="1">
    <source>
        <dbReference type="Pfam" id="PF01869"/>
    </source>
</evidence>
<reference evidence="2" key="1">
    <citation type="submission" date="2022-09" db="EMBL/GenBank/DDBJ databases">
        <title>Actin cytoskeleton and complex cell architecture in an #Asgard archaeon.</title>
        <authorList>
            <person name="Ponce Toledo R.I."/>
            <person name="Schleper C."/>
            <person name="Rodrigues Oliveira T."/>
            <person name="Wollweber F."/>
            <person name="Xu J."/>
            <person name="Rittmann S."/>
            <person name="Klingl A."/>
            <person name="Pilhofer M."/>
        </authorList>
    </citation>
    <scope>NUCLEOTIDE SEQUENCE</scope>
    <source>
        <strain evidence="2">B-35</strain>
    </source>
</reference>
<dbReference type="Gene3D" id="3.30.420.40">
    <property type="match status" value="2"/>
</dbReference>
<dbReference type="InterPro" id="IPR052519">
    <property type="entry name" value="Euk-type_GlcNAc_Kinase"/>
</dbReference>
<dbReference type="PANTHER" id="PTHR43190:SF3">
    <property type="entry name" value="N-ACETYL-D-GLUCOSAMINE KINASE"/>
    <property type="match status" value="1"/>
</dbReference>
<accession>A0ABY6HLZ9</accession>
<dbReference type="InterPro" id="IPR002731">
    <property type="entry name" value="ATPase_BadF"/>
</dbReference>
<feature type="domain" description="ATPase BadF/BadG/BcrA/BcrD type" evidence="1">
    <location>
        <begin position="4"/>
        <end position="299"/>
    </location>
</feature>
<name>A0ABY6HLZ9_9ARCH</name>
<dbReference type="PANTHER" id="PTHR43190">
    <property type="entry name" value="N-ACETYL-D-GLUCOSAMINE KINASE"/>
    <property type="match status" value="1"/>
</dbReference>
<dbReference type="EMBL" id="CP104013">
    <property type="protein sequence ID" value="UYP44533.1"/>
    <property type="molecule type" value="Genomic_DNA"/>
</dbReference>
<proteinExistence type="predicted"/>
<dbReference type="Proteomes" id="UP001208689">
    <property type="component" value="Chromosome"/>
</dbReference>
<keyword evidence="3" id="KW-1185">Reference proteome</keyword>
<evidence type="ECO:0000313" key="2">
    <source>
        <dbReference type="EMBL" id="UYP44533.1"/>
    </source>
</evidence>
<organism evidence="2 3">
    <name type="scientific">Candidatus Lokiarchaeum ossiferum</name>
    <dbReference type="NCBI Taxonomy" id="2951803"/>
    <lineage>
        <taxon>Archaea</taxon>
        <taxon>Promethearchaeati</taxon>
        <taxon>Promethearchaeota</taxon>
        <taxon>Promethearchaeia</taxon>
        <taxon>Promethearchaeales</taxon>
        <taxon>Promethearchaeaceae</taxon>
        <taxon>Candidatus Lokiarchaeum</taxon>
    </lineage>
</organism>
<dbReference type="InterPro" id="IPR043129">
    <property type="entry name" value="ATPase_NBD"/>
</dbReference>
<gene>
    <name evidence="2" type="ORF">NEF87_000818</name>
</gene>